<dbReference type="InterPro" id="IPR023424">
    <property type="entry name" value="OadG"/>
</dbReference>
<comment type="function">
    <text evidence="2 16 17">Catalyzes the decarboxylation of oxaloacetate coupled to Na(+) translocation.</text>
</comment>
<dbReference type="AlphaFoldDB" id="A0AA47LRV4"/>
<keyword evidence="10 16" id="KW-1133">Transmembrane helix</keyword>
<comment type="catalytic activity">
    <reaction evidence="15 16 17">
        <text>oxaloacetate + 2 Na(+)(in) + H(+) = pyruvate + 2 Na(+)(out) + CO2</text>
        <dbReference type="Rhea" id="RHEA:57724"/>
        <dbReference type="ChEBI" id="CHEBI:15361"/>
        <dbReference type="ChEBI" id="CHEBI:15378"/>
        <dbReference type="ChEBI" id="CHEBI:16452"/>
        <dbReference type="ChEBI" id="CHEBI:16526"/>
        <dbReference type="ChEBI" id="CHEBI:29101"/>
        <dbReference type="EC" id="7.2.4.2"/>
    </reaction>
</comment>
<dbReference type="GO" id="GO:0015081">
    <property type="term" value="F:sodium ion transmembrane transporter activity"/>
    <property type="evidence" value="ECO:0007669"/>
    <property type="project" value="UniProtKB-UniRule"/>
</dbReference>
<dbReference type="EMBL" id="CP114588">
    <property type="protein sequence ID" value="WBA09154.1"/>
    <property type="molecule type" value="Genomic_DNA"/>
</dbReference>
<sequence>MDLGPLLEQAMMLMLTGMVVVFVFLSILIFLVRQLERFGDPIPPAAAKAATQPKAQAAPDASQPSSDVIAAITVAVQQYRQRHR</sequence>
<dbReference type="Pfam" id="PF04277">
    <property type="entry name" value="OAD_gamma"/>
    <property type="match status" value="1"/>
</dbReference>
<keyword evidence="8 16" id="KW-0812">Transmembrane</keyword>
<evidence type="ECO:0000256" key="14">
    <source>
        <dbReference type="ARBA" id="ARBA00023201"/>
    </source>
</evidence>
<gene>
    <name evidence="16" type="primary">oadG</name>
    <name evidence="18" type="ORF">N8M53_02745</name>
</gene>
<reference evidence="18" key="1">
    <citation type="submission" date="2022-09" db="EMBL/GenBank/DDBJ databases">
        <authorList>
            <person name="Li Z.-J."/>
        </authorList>
    </citation>
    <scope>NUCLEOTIDE SEQUENCE</scope>
    <source>
        <strain evidence="18">TGB11</strain>
    </source>
</reference>
<evidence type="ECO:0000256" key="10">
    <source>
        <dbReference type="ARBA" id="ARBA00022989"/>
    </source>
</evidence>
<dbReference type="GO" id="GO:0008948">
    <property type="term" value="F:oxaloacetate decarboxylase activity"/>
    <property type="evidence" value="ECO:0007669"/>
    <property type="project" value="UniProtKB-UniRule"/>
</dbReference>
<keyword evidence="6 16" id="KW-0813">Transport</keyword>
<evidence type="ECO:0000256" key="2">
    <source>
        <dbReference type="ARBA" id="ARBA00003002"/>
    </source>
</evidence>
<name>A0AA47LRV4_9GAMM</name>
<dbReference type="Proteomes" id="UP001164748">
    <property type="component" value="Chromosome"/>
</dbReference>
<accession>A0AA47LRV4</accession>
<dbReference type="EC" id="7.2.4.2" evidence="16"/>
<evidence type="ECO:0000256" key="9">
    <source>
        <dbReference type="ARBA" id="ARBA00022967"/>
    </source>
</evidence>
<dbReference type="RefSeq" id="WP_269579397.1">
    <property type="nucleotide sequence ID" value="NZ_CP114588.1"/>
</dbReference>
<protein>
    <recommendedName>
        <fullName evidence="16">Probable oxaloacetate decarboxylase gamma chain</fullName>
        <ecNumber evidence="16">7.2.4.2</ecNumber>
    </recommendedName>
</protein>
<keyword evidence="14 16" id="KW-0739">Sodium transport</keyword>
<dbReference type="GO" id="GO:0015451">
    <property type="term" value="F:decarboxylation-driven active transmembrane transporter activity"/>
    <property type="evidence" value="ECO:0007669"/>
    <property type="project" value="UniProtKB-EC"/>
</dbReference>
<dbReference type="NCBIfam" id="TIGR01195">
    <property type="entry name" value="oadG_fam"/>
    <property type="match status" value="1"/>
</dbReference>
<evidence type="ECO:0000256" key="11">
    <source>
        <dbReference type="ARBA" id="ARBA00023053"/>
    </source>
</evidence>
<comment type="similarity">
    <text evidence="4 16 17">Belongs to the OadG family.</text>
</comment>
<evidence type="ECO:0000313" key="18">
    <source>
        <dbReference type="EMBL" id="WBA09154.1"/>
    </source>
</evidence>
<evidence type="ECO:0000256" key="1">
    <source>
        <dbReference type="ARBA" id="ARBA00001959"/>
    </source>
</evidence>
<evidence type="ECO:0000256" key="17">
    <source>
        <dbReference type="RuleBase" id="RU004278"/>
    </source>
</evidence>
<keyword evidence="13 16" id="KW-0472">Membrane</keyword>
<evidence type="ECO:0000313" key="19">
    <source>
        <dbReference type="Proteomes" id="UP001164748"/>
    </source>
</evidence>
<keyword evidence="12 16" id="KW-0406">Ion transport</keyword>
<keyword evidence="9 16" id="KW-1278">Translocase</keyword>
<comment type="subunit">
    <text evidence="5 16">Heterotrimer of an alpha, a beta and a gamma subunit.</text>
</comment>
<dbReference type="GO" id="GO:0036376">
    <property type="term" value="P:sodium ion export across plasma membrane"/>
    <property type="evidence" value="ECO:0007669"/>
    <property type="project" value="InterPro"/>
</dbReference>
<evidence type="ECO:0000256" key="4">
    <source>
        <dbReference type="ARBA" id="ARBA00005844"/>
    </source>
</evidence>
<keyword evidence="11 16" id="KW-0915">Sodium</keyword>
<comment type="cofactor">
    <cofactor evidence="1 16 17">
        <name>Na(+)</name>
        <dbReference type="ChEBI" id="CHEBI:29101"/>
    </cofactor>
</comment>
<proteinExistence type="inferred from homology"/>
<evidence type="ECO:0000256" key="7">
    <source>
        <dbReference type="ARBA" id="ARBA00022475"/>
    </source>
</evidence>
<feature type="transmembrane region" description="Helical" evidence="16 17">
    <location>
        <begin position="12"/>
        <end position="32"/>
    </location>
</feature>
<evidence type="ECO:0000256" key="3">
    <source>
        <dbReference type="ARBA" id="ARBA00004162"/>
    </source>
</evidence>
<evidence type="ECO:0000256" key="5">
    <source>
        <dbReference type="ARBA" id="ARBA00011869"/>
    </source>
</evidence>
<comment type="subcellular location">
    <subcellularLocation>
        <location evidence="3 16 17">Cell membrane</location>
        <topology evidence="3 16 17">Single-pass membrane protein</topology>
    </subcellularLocation>
</comment>
<organism evidence="18 19">
    <name type="scientific">Salinivibrio kushneri</name>
    <dbReference type="NCBI Taxonomy" id="1908198"/>
    <lineage>
        <taxon>Bacteria</taxon>
        <taxon>Pseudomonadati</taxon>
        <taxon>Pseudomonadota</taxon>
        <taxon>Gammaproteobacteria</taxon>
        <taxon>Vibrionales</taxon>
        <taxon>Vibrionaceae</taxon>
        <taxon>Salinivibrio</taxon>
    </lineage>
</organism>
<evidence type="ECO:0000256" key="12">
    <source>
        <dbReference type="ARBA" id="ARBA00023065"/>
    </source>
</evidence>
<dbReference type="GO" id="GO:0005886">
    <property type="term" value="C:plasma membrane"/>
    <property type="evidence" value="ECO:0007669"/>
    <property type="project" value="UniProtKB-SubCell"/>
</dbReference>
<keyword evidence="7 16" id="KW-1003">Cell membrane</keyword>
<evidence type="ECO:0000256" key="16">
    <source>
        <dbReference type="HAMAP-Rule" id="MF_00404"/>
    </source>
</evidence>
<dbReference type="InterPro" id="IPR005899">
    <property type="entry name" value="Na_pump_deCOase"/>
</dbReference>
<evidence type="ECO:0000256" key="13">
    <source>
        <dbReference type="ARBA" id="ARBA00023136"/>
    </source>
</evidence>
<evidence type="ECO:0000256" key="15">
    <source>
        <dbReference type="ARBA" id="ARBA00048176"/>
    </source>
</evidence>
<evidence type="ECO:0000256" key="8">
    <source>
        <dbReference type="ARBA" id="ARBA00022692"/>
    </source>
</evidence>
<evidence type="ECO:0000256" key="6">
    <source>
        <dbReference type="ARBA" id="ARBA00022448"/>
    </source>
</evidence>
<dbReference type="HAMAP" id="MF_00404">
    <property type="entry name" value="OadG"/>
    <property type="match status" value="1"/>
</dbReference>